<dbReference type="GeneID" id="77175956"/>
<evidence type="ECO:0000313" key="5">
    <source>
        <dbReference type="Proteomes" id="UP001075461"/>
    </source>
</evidence>
<accession>A0A9Q4KQW6</accession>
<name>A0A9Q4KQW6_9BACT</name>
<dbReference type="EMBL" id="JAPXGP010000011">
    <property type="protein sequence ID" value="MCZ6162522.1"/>
    <property type="molecule type" value="Genomic_DNA"/>
</dbReference>
<reference evidence="3 4" key="1">
    <citation type="submission" date="2020-05" db="EMBL/GenBank/DDBJ databases">
        <title>Complete genome sequencing of Campylobacter and Arcobacter type strains.</title>
        <authorList>
            <person name="Miller W.G."/>
            <person name="Yee E."/>
        </authorList>
    </citation>
    <scope>NUCLEOTIDE SEQUENCE [LARGE SCALE GENOMIC DNA]</scope>
    <source>
        <strain evidence="3 4">LMG 6451</strain>
    </source>
</reference>
<evidence type="ECO:0000256" key="1">
    <source>
        <dbReference type="SAM" id="SignalP"/>
    </source>
</evidence>
<reference evidence="2" key="2">
    <citation type="submission" date="2022-12" db="EMBL/GenBank/DDBJ databases">
        <title>Species Delineation and Comparative Genomics within the Campylobacter ureolyticus Complex.</title>
        <authorList>
            <person name="Maki J."/>
            <person name="Howard M."/>
            <person name="Connelly S."/>
            <person name="Hardy D.J."/>
            <person name="Cameron A."/>
        </authorList>
    </citation>
    <scope>NUCLEOTIDE SEQUENCE</scope>
    <source>
        <strain evidence="2">URMC_786</strain>
    </source>
</reference>
<evidence type="ECO:0000313" key="2">
    <source>
        <dbReference type="EMBL" id="MCZ6162522.1"/>
    </source>
</evidence>
<protein>
    <recommendedName>
        <fullName evidence="6">Beta-lactamase</fullName>
    </recommendedName>
</protein>
<keyword evidence="1" id="KW-0732">Signal</keyword>
<organism evidence="2 5">
    <name type="scientific">Campylobacter ureolyticus</name>
    <dbReference type="NCBI Taxonomy" id="827"/>
    <lineage>
        <taxon>Bacteria</taxon>
        <taxon>Pseudomonadati</taxon>
        <taxon>Campylobacterota</taxon>
        <taxon>Epsilonproteobacteria</taxon>
        <taxon>Campylobacterales</taxon>
        <taxon>Campylobacteraceae</taxon>
        <taxon>Campylobacter</taxon>
    </lineage>
</organism>
<feature type="chain" id="PRO_5040223431" description="Beta-lactamase" evidence="1">
    <location>
        <begin position="18"/>
        <end position="107"/>
    </location>
</feature>
<evidence type="ECO:0000313" key="4">
    <source>
        <dbReference type="Proteomes" id="UP000509722"/>
    </source>
</evidence>
<evidence type="ECO:0000313" key="3">
    <source>
        <dbReference type="EMBL" id="QKF84534.1"/>
    </source>
</evidence>
<proteinExistence type="predicted"/>
<gene>
    <name evidence="3" type="ORF">CURT_1054</name>
    <name evidence="2" type="ORF">O6B92_09300</name>
</gene>
<dbReference type="RefSeq" id="WP_018713722.1">
    <property type="nucleotide sequence ID" value="NZ_CP053832.1"/>
</dbReference>
<dbReference type="Proteomes" id="UP000509722">
    <property type="component" value="Chromosome"/>
</dbReference>
<sequence length="107" mass="12513">MKKVVLMMFLLYTVLFSSDVESSCKNKGFDSCIKLYKFYMSSANIDILNSLNFFIEDCKNKDIESCYHAAVIANKYLNKEDLAREIWLKLCDIYSHKKSCLKLENIK</sequence>
<evidence type="ECO:0008006" key="6">
    <source>
        <dbReference type="Google" id="ProtNLM"/>
    </source>
</evidence>
<feature type="signal peptide" evidence="1">
    <location>
        <begin position="1"/>
        <end position="17"/>
    </location>
</feature>
<dbReference type="EMBL" id="CP053832">
    <property type="protein sequence ID" value="QKF84534.1"/>
    <property type="molecule type" value="Genomic_DNA"/>
</dbReference>
<dbReference type="AlphaFoldDB" id="A0A9Q4KQW6"/>
<dbReference type="Proteomes" id="UP001075461">
    <property type="component" value="Unassembled WGS sequence"/>
</dbReference>